<dbReference type="Proteomes" id="UP000475079">
    <property type="component" value="Unassembled WGS sequence"/>
</dbReference>
<evidence type="ECO:0000313" key="3">
    <source>
        <dbReference type="EMBL" id="MPQ51646.1"/>
    </source>
</evidence>
<dbReference type="PANTHER" id="PTHR12338">
    <property type="entry name" value="AUTOTRANSPORTER"/>
    <property type="match status" value="1"/>
</dbReference>
<dbReference type="InterPro" id="IPR050909">
    <property type="entry name" value="Bact_Autotransporter_VF"/>
</dbReference>
<keyword evidence="4" id="KW-1185">Reference proteome</keyword>
<dbReference type="PRINTS" id="PR01484">
    <property type="entry name" value="PRTACTNFAMLY"/>
</dbReference>
<evidence type="ECO:0000256" key="1">
    <source>
        <dbReference type="SAM" id="MobiDB-lite"/>
    </source>
</evidence>
<organism evidence="3 4">
    <name type="scientific">Citrobacter telavivensis</name>
    <dbReference type="NCBI Taxonomy" id="2653932"/>
    <lineage>
        <taxon>Bacteria</taxon>
        <taxon>Pseudomonadati</taxon>
        <taxon>Pseudomonadota</taxon>
        <taxon>Gammaproteobacteria</taxon>
        <taxon>Enterobacterales</taxon>
        <taxon>Enterobacteriaceae</taxon>
        <taxon>Citrobacter</taxon>
    </lineage>
</organism>
<dbReference type="PROSITE" id="PS51208">
    <property type="entry name" value="AUTOTRANSPORTER"/>
    <property type="match status" value="1"/>
</dbReference>
<name>A0A6L5E8N1_9ENTR</name>
<dbReference type="InterPro" id="IPR005546">
    <property type="entry name" value="Autotransporte_beta"/>
</dbReference>
<dbReference type="InterPro" id="IPR011050">
    <property type="entry name" value="Pectin_lyase_fold/virulence"/>
</dbReference>
<reference evidence="3 4" key="1">
    <citation type="submission" date="2019-10" db="EMBL/GenBank/DDBJ databases">
        <title>Characterization of a new Citrobacter species.</title>
        <authorList>
            <person name="Goncalves Ribeiro T."/>
            <person name="Izdebski R."/>
            <person name="Urbanowicz P."/>
            <person name="Carmeli Y."/>
            <person name="Gniadkowski M."/>
            <person name="Peixe L."/>
        </authorList>
    </citation>
    <scope>NUCLEOTIDE SEQUENCE [LARGE SCALE GENOMIC DNA]</scope>
    <source>
        <strain evidence="3 4">NMI7905_11</strain>
    </source>
</reference>
<dbReference type="NCBIfam" id="TIGR01414">
    <property type="entry name" value="autotrans_barl"/>
    <property type="match status" value="1"/>
</dbReference>
<dbReference type="InterPro" id="IPR006315">
    <property type="entry name" value="OM_autotransptr_brl_dom"/>
</dbReference>
<dbReference type="Pfam" id="PF03797">
    <property type="entry name" value="Autotransporter"/>
    <property type="match status" value="1"/>
</dbReference>
<dbReference type="InterPro" id="IPR004899">
    <property type="entry name" value="Pertactin_central"/>
</dbReference>
<dbReference type="Gene3D" id="2.160.20.20">
    <property type="match status" value="2"/>
</dbReference>
<dbReference type="SUPFAM" id="SSF103515">
    <property type="entry name" value="Autotransporter"/>
    <property type="match status" value="1"/>
</dbReference>
<dbReference type="AlphaFoldDB" id="A0A6L5E8N1"/>
<dbReference type="CDD" id="cd01343">
    <property type="entry name" value="PL1_Passenger_AT"/>
    <property type="match status" value="1"/>
</dbReference>
<feature type="compositionally biased region" description="Pro residues" evidence="1">
    <location>
        <begin position="622"/>
        <end position="644"/>
    </location>
</feature>
<dbReference type="RefSeq" id="WP_152403932.1">
    <property type="nucleotide sequence ID" value="NZ_WHIY01000007.1"/>
</dbReference>
<feature type="region of interest" description="Disordered" evidence="1">
    <location>
        <begin position="616"/>
        <end position="650"/>
    </location>
</feature>
<sequence length="947" mass="98425">MSIKQHNENTGADRLTEFKIRSASIQLATIGAIGLNAIVFSPLVVAADLGSQNGTNITVNDGDRITGDNVDPYGSIYGVMTPTGNTPGNINLGNNVTVNVNDPSGYAKGIILQGDNSTLTANQLTVNVVGQTAAVGITLNGNYTHADLGTGSTIKSNGNGVIVGHSSTLLASQLSIENANGTGLSINDYGSSADLGSGSQIKTEGGSGVYIGGLNGNSANGVARFTATDLTIDVQGNSALGINVQRNSVVDLGTNSIIKTNGSYAHGIWSFGQVNASGLTVDVNGTDANGIEVRGGTTTIGEGSHISSALGGGLVTSGTGATINFSGSTAQRNSILSGGSYGASAQSATAVINLQNTDITVDRNGSLALGLWTLGGGKITGDNLSITGTAGTRGVYAMTNSQIDLTNDLVIDMSTPDQMAIATQHNDGYAASRINASGQMLINGSVLSRGGVINLDMHSGSVWTGSSFSDNINGGTLDVAMDNSVWNVTSHSNLDTLALTHSTVDFASHASTASAFTTLNVANLSGSSTFVMRADVVGEGDGVNNAGDLLNVSGSSAGNHVLTIRNQGSEATTGNEVLTVVQTPDGAASFTASSQVELGGYLYDVRKNGTNWELYASGTAPEPAPDPTPDPAQPPVVKPSPAPKPTTTADAGGNYLNVGYLMNYVENRTLMQRMGDLRNQSKEGNIWLRGYGGSLDSFASGKLSGFDMGYSGIQFGGDKRLSDATPLYVGLFIGSTRASPDYREGDGTARSDYMGMYASYMAQSGFYSDLVVKASRQKNSFHVLDSQNNGVSASGSTNGFSVSLEAGQKFSLNQPGHGFYIEPQAQFTYSDQNDMDMKASNGLNIHLSHYDSMLGRASIVLGYDVTAGNSRLNMYVKTGGIREFSGDTEYRLNRSREKHSFKGNGWNNGVGVSAQFNKQHTLYLEADYTQGNAFDQKQVNGGYRFSF</sequence>
<comment type="caution">
    <text evidence="3">The sequence shown here is derived from an EMBL/GenBank/DDBJ whole genome shotgun (WGS) entry which is preliminary data.</text>
</comment>
<dbReference type="PANTHER" id="PTHR12338:SF5">
    <property type="entry name" value="ANTIGEN 43-RELATED"/>
    <property type="match status" value="1"/>
</dbReference>
<dbReference type="Pfam" id="PF03212">
    <property type="entry name" value="Pertactin"/>
    <property type="match status" value="1"/>
</dbReference>
<accession>A0A6L5E8N1</accession>
<dbReference type="GO" id="GO:0019867">
    <property type="term" value="C:outer membrane"/>
    <property type="evidence" value="ECO:0007669"/>
    <property type="project" value="InterPro"/>
</dbReference>
<evidence type="ECO:0000259" key="2">
    <source>
        <dbReference type="PROSITE" id="PS51208"/>
    </source>
</evidence>
<dbReference type="SMART" id="SM00869">
    <property type="entry name" value="Autotransporter"/>
    <property type="match status" value="1"/>
</dbReference>
<dbReference type="Gene3D" id="2.40.128.130">
    <property type="entry name" value="Autotransporter beta-domain"/>
    <property type="match status" value="1"/>
</dbReference>
<dbReference type="InterPro" id="IPR003991">
    <property type="entry name" value="Pertactin_virulence_factor"/>
</dbReference>
<protein>
    <submittedName>
        <fullName evidence="3">Autotransporter outer membrane beta-barrel domain-containing protein</fullName>
    </submittedName>
</protein>
<gene>
    <name evidence="3" type="ORF">GBB84_12095</name>
</gene>
<dbReference type="EMBL" id="WHIY01000007">
    <property type="protein sequence ID" value="MPQ51646.1"/>
    <property type="molecule type" value="Genomic_DNA"/>
</dbReference>
<evidence type="ECO:0000313" key="4">
    <source>
        <dbReference type="Proteomes" id="UP000475079"/>
    </source>
</evidence>
<feature type="domain" description="Autotransporter" evidence="2">
    <location>
        <begin position="679"/>
        <end position="947"/>
    </location>
</feature>
<proteinExistence type="predicted"/>
<dbReference type="InterPro" id="IPR012332">
    <property type="entry name" value="Autotransporter_pectin_lyase_C"/>
</dbReference>
<dbReference type="SUPFAM" id="SSF51126">
    <property type="entry name" value="Pectin lyase-like"/>
    <property type="match status" value="1"/>
</dbReference>
<dbReference type="InterPro" id="IPR036709">
    <property type="entry name" value="Autotransporte_beta_dom_sf"/>
</dbReference>